<dbReference type="EMBL" id="KV920072">
    <property type="protein sequence ID" value="OSX68799.1"/>
    <property type="molecule type" value="Genomic_DNA"/>
</dbReference>
<name>A0A1X6NJL0_PORUM</name>
<organism evidence="2 3">
    <name type="scientific">Porphyra umbilicalis</name>
    <name type="common">Purple laver</name>
    <name type="synonym">Red alga</name>
    <dbReference type="NCBI Taxonomy" id="2786"/>
    <lineage>
        <taxon>Eukaryota</taxon>
        <taxon>Rhodophyta</taxon>
        <taxon>Bangiophyceae</taxon>
        <taxon>Bangiales</taxon>
        <taxon>Bangiaceae</taxon>
        <taxon>Porphyra</taxon>
    </lineage>
</organism>
<reference evidence="2 3" key="1">
    <citation type="submission" date="2017-03" db="EMBL/GenBank/DDBJ databases">
        <title>WGS assembly of Porphyra umbilicalis.</title>
        <authorList>
            <person name="Brawley S.H."/>
            <person name="Blouin N.A."/>
            <person name="Ficko-Blean E."/>
            <person name="Wheeler G.L."/>
            <person name="Lohr M."/>
            <person name="Goodson H.V."/>
            <person name="Jenkins J.W."/>
            <person name="Blaby-Haas C.E."/>
            <person name="Helliwell K.E."/>
            <person name="Chan C."/>
            <person name="Marriage T."/>
            <person name="Bhattacharya D."/>
            <person name="Klein A.S."/>
            <person name="Badis Y."/>
            <person name="Brodie J."/>
            <person name="Cao Y."/>
            <person name="Collen J."/>
            <person name="Dittami S.M."/>
            <person name="Gachon C.M."/>
            <person name="Green B.R."/>
            <person name="Karpowicz S."/>
            <person name="Kim J.W."/>
            <person name="Kudahl U."/>
            <person name="Lin S."/>
            <person name="Michel G."/>
            <person name="Mittag M."/>
            <person name="Olson B.J."/>
            <person name="Pangilinan J."/>
            <person name="Peng Y."/>
            <person name="Qiu H."/>
            <person name="Shu S."/>
            <person name="Singer J.T."/>
            <person name="Smith A.G."/>
            <person name="Sprecher B.N."/>
            <person name="Wagner V."/>
            <person name="Wang W."/>
            <person name="Wang Z.-Y."/>
            <person name="Yan J."/>
            <person name="Yarish C."/>
            <person name="Zoeuner-Riek S."/>
            <person name="Zhuang Y."/>
            <person name="Zou Y."/>
            <person name="Lindquist E.A."/>
            <person name="Grimwood J."/>
            <person name="Barry K."/>
            <person name="Rokhsar D.S."/>
            <person name="Schmutz J."/>
            <person name="Stiller J.W."/>
            <person name="Grossman A.R."/>
            <person name="Prochnik S.E."/>
        </authorList>
    </citation>
    <scope>NUCLEOTIDE SEQUENCE [LARGE SCALE GENOMIC DNA]</scope>
    <source>
        <strain evidence="2">4086291</strain>
    </source>
</reference>
<keyword evidence="3" id="KW-1185">Reference proteome</keyword>
<dbReference type="AlphaFoldDB" id="A0A1X6NJL0"/>
<evidence type="ECO:0000313" key="3">
    <source>
        <dbReference type="Proteomes" id="UP000218209"/>
    </source>
</evidence>
<gene>
    <name evidence="2" type="ORF">BU14_2227s0002</name>
</gene>
<proteinExistence type="predicted"/>
<evidence type="ECO:0000313" key="2">
    <source>
        <dbReference type="EMBL" id="OSX68799.1"/>
    </source>
</evidence>
<protein>
    <submittedName>
        <fullName evidence="2">Uncharacterized protein</fullName>
    </submittedName>
</protein>
<accession>A0A1X6NJL0</accession>
<evidence type="ECO:0000256" key="1">
    <source>
        <dbReference type="SAM" id="MobiDB-lite"/>
    </source>
</evidence>
<feature type="region of interest" description="Disordered" evidence="1">
    <location>
        <begin position="1"/>
        <end position="20"/>
    </location>
</feature>
<dbReference type="Proteomes" id="UP000218209">
    <property type="component" value="Unassembled WGS sequence"/>
</dbReference>
<sequence length="61" mass="6435">MHAVDADGVVTSRRRHPLAGKTPCLGVARLQAPQARCTEPAVGMRCTVVPGMTVPGRARRA</sequence>